<dbReference type="Proteomes" id="UP000749010">
    <property type="component" value="Unassembled WGS sequence"/>
</dbReference>
<accession>A0ABX1U3N1</accession>
<name>A0ABX1U3N1_9PROT</name>
<sequence>MLTEVMRHYHLRRPPVDVGFFETDHHQQMTRDLIAAIQG</sequence>
<proteinExistence type="predicted"/>
<reference evidence="1 2" key="1">
    <citation type="submission" date="2019-03" db="EMBL/GenBank/DDBJ databases">
        <title>Metabolic reconstructions from genomes of highly enriched 'Candidatus Accumulibacter' and 'Candidatus Competibacter' bioreactor populations.</title>
        <authorList>
            <person name="Annavajhala M.K."/>
            <person name="Welles L."/>
            <person name="Abbas B."/>
            <person name="Sorokin D."/>
            <person name="Park H."/>
            <person name="Van Loosdrecht M."/>
            <person name="Chandran K."/>
        </authorList>
    </citation>
    <scope>NUCLEOTIDE SEQUENCE [LARGE SCALE GENOMIC DNA]</scope>
    <source>
        <strain evidence="1 2">SBR_S</strain>
    </source>
</reference>
<protein>
    <submittedName>
        <fullName evidence="1">AAA family ATPase</fullName>
    </submittedName>
</protein>
<dbReference type="EMBL" id="SPMY01000143">
    <property type="protein sequence ID" value="NMQ30373.1"/>
    <property type="molecule type" value="Genomic_DNA"/>
</dbReference>
<evidence type="ECO:0000313" key="2">
    <source>
        <dbReference type="Proteomes" id="UP000749010"/>
    </source>
</evidence>
<gene>
    <name evidence="1" type="ORF">E4Q23_22995</name>
</gene>
<evidence type="ECO:0000313" key="1">
    <source>
        <dbReference type="EMBL" id="NMQ30373.1"/>
    </source>
</evidence>
<feature type="non-terminal residue" evidence="1">
    <location>
        <position position="39"/>
    </location>
</feature>
<keyword evidence="2" id="KW-1185">Reference proteome</keyword>
<organism evidence="1 2">
    <name type="scientific">Candidatus Accumulibacter phosphatis</name>
    <dbReference type="NCBI Taxonomy" id="327160"/>
    <lineage>
        <taxon>Bacteria</taxon>
        <taxon>Pseudomonadati</taxon>
        <taxon>Pseudomonadota</taxon>
        <taxon>Betaproteobacteria</taxon>
        <taxon>Candidatus Accumulibacter</taxon>
    </lineage>
</organism>
<comment type="caution">
    <text evidence="1">The sequence shown here is derived from an EMBL/GenBank/DDBJ whole genome shotgun (WGS) entry which is preliminary data.</text>
</comment>